<dbReference type="Pfam" id="PF02212">
    <property type="entry name" value="GED"/>
    <property type="match status" value="1"/>
</dbReference>
<dbReference type="InterPro" id="IPR022812">
    <property type="entry name" value="Dynamin"/>
</dbReference>
<dbReference type="Pfam" id="PF00350">
    <property type="entry name" value="Dynamin_N"/>
    <property type="match status" value="1"/>
</dbReference>
<comment type="similarity">
    <text evidence="7">Belongs to the TRAFAC class dynamin-like GTPase superfamily. Dynamin/Fzo/YdjA family.</text>
</comment>
<dbReference type="InterPro" id="IPR027417">
    <property type="entry name" value="P-loop_NTPase"/>
</dbReference>
<dbReference type="InterPro" id="IPR020850">
    <property type="entry name" value="GED_dom"/>
</dbReference>
<evidence type="ECO:0000256" key="1">
    <source>
        <dbReference type="ARBA" id="ARBA00022618"/>
    </source>
</evidence>
<evidence type="ECO:0000259" key="9">
    <source>
        <dbReference type="PROSITE" id="PS51718"/>
    </source>
</evidence>
<evidence type="ECO:0000256" key="4">
    <source>
        <dbReference type="ARBA" id="ARBA00023175"/>
    </source>
</evidence>
<evidence type="ECO:0000256" key="5">
    <source>
        <dbReference type="ARBA" id="ARBA00023306"/>
    </source>
</evidence>
<dbReference type="InterPro" id="IPR030381">
    <property type="entry name" value="G_DYNAMIN_dom"/>
</dbReference>
<dbReference type="PRINTS" id="PR00195">
    <property type="entry name" value="DYNAMIN"/>
</dbReference>
<keyword evidence="2 7" id="KW-0547">Nucleotide-binding</keyword>
<keyword evidence="1" id="KW-0132">Cell division</keyword>
<protein>
    <recommendedName>
        <fullName evidence="12">Dynamin-type G domain-containing protein</fullName>
    </recommendedName>
</protein>
<dbReference type="PROSITE" id="PS51388">
    <property type="entry name" value="GED"/>
    <property type="match status" value="1"/>
</dbReference>
<reference evidence="10 11" key="1">
    <citation type="journal article" date="2017" name="Front. Genet.">
        <title>Draft sequencing of the heterozygous diploid genome of Satsuma (Citrus unshiu Marc.) using a hybrid assembly approach.</title>
        <authorList>
            <person name="Shimizu T."/>
            <person name="Tanizawa Y."/>
            <person name="Mochizuki T."/>
            <person name="Nagasaki H."/>
            <person name="Yoshioka T."/>
            <person name="Toyoda A."/>
            <person name="Fujiyama A."/>
            <person name="Kaminuma E."/>
            <person name="Nakamura Y."/>
        </authorList>
    </citation>
    <scope>NUCLEOTIDE SEQUENCE [LARGE SCALE GENOMIC DNA]</scope>
    <source>
        <strain evidence="11">cv. Miyagawa wase</strain>
    </source>
</reference>
<keyword evidence="3 7" id="KW-0342">GTP-binding</keyword>
<keyword evidence="5" id="KW-0131">Cell cycle</keyword>
<dbReference type="GO" id="GO:0005874">
    <property type="term" value="C:microtubule"/>
    <property type="evidence" value="ECO:0007669"/>
    <property type="project" value="TreeGrafter"/>
</dbReference>
<comment type="subcellular location">
    <subcellularLocation>
        <location evidence="6">Cytoplasm</location>
        <location evidence="6">Cytoskeleton</location>
        <location evidence="6">Phragmoplast</location>
    </subcellularLocation>
</comment>
<dbReference type="GO" id="GO:0016020">
    <property type="term" value="C:membrane"/>
    <property type="evidence" value="ECO:0007669"/>
    <property type="project" value="TreeGrafter"/>
</dbReference>
<accession>A0A2H5PZX3</accession>
<dbReference type="PROSITE" id="PS51718">
    <property type="entry name" value="G_DYNAMIN_2"/>
    <property type="match status" value="1"/>
</dbReference>
<evidence type="ECO:0008006" key="12">
    <source>
        <dbReference type="Google" id="ProtNLM"/>
    </source>
</evidence>
<evidence type="ECO:0000313" key="10">
    <source>
        <dbReference type="EMBL" id="GAY57894.1"/>
    </source>
</evidence>
<evidence type="ECO:0000256" key="6">
    <source>
        <dbReference type="ARBA" id="ARBA00060413"/>
    </source>
</evidence>
<dbReference type="CDD" id="cd08771">
    <property type="entry name" value="DLP_1"/>
    <property type="match status" value="1"/>
</dbReference>
<sequence>MTTMESLIGLVNRIQRACTMLGDYGGGDNAFSSLWEALPSVAVVGGQSSGKSSVLESVVGRDFLPRGSGIVTRRPLVLQLHKTEDGSQEYAEFLHLPKRRFTDFSMVRKEIQDETDRVTGKTKQISPIPIHLSIYSPNVVNLTLIDLPGLTKVAVEGQPDTIVEDIESMVRSYVEKPNSVILAISPANQDIATSDAMKLAREVDPTGTVHLLSSVVKLYILCRKLSSNLILSYKLIERTVAGERTFGVLTKLDLMDKGTNALDVLEGRSYRLQHPWVGIVNRSQADINRNIDMIVARRKEREYFATSPDYGHLAGKMGSEYLAKLLSKHLESVIRSRIPSITSLINKSIEELESEMDHLGRPIAVDAGAQLYTILELCRAFDRIFKEHLDGGRPGGDRIYGVFDNQLPAALRKLPFDRHLSLQNVKKVVSEADGYQPHLIAPEQGYRRLIEGSLSYFRGPAEASADAVHFVLKELVRKSIGETQELKRFPTLQAEIAAAANEALERFRDEGRKTVIRLVDMEASYLTVEFFRKLPQEVEKAGNPGNSGNTASQAVDRYSDGHFRRIGSNVSSYVGMVSETLRTTIPKAIVYCQVREAKLSLLNHFYTQIGRKEAKQLGQLLDEDPAMMERRLQCAKRLELYKAARDEIDSVSWAR</sequence>
<feature type="domain" description="Dynamin-type G" evidence="9">
    <location>
        <begin position="35"/>
        <end position="339"/>
    </location>
</feature>
<evidence type="ECO:0000313" key="11">
    <source>
        <dbReference type="Proteomes" id="UP000236630"/>
    </source>
</evidence>
<dbReference type="EMBL" id="BDQV01000171">
    <property type="protein sequence ID" value="GAY57894.1"/>
    <property type="molecule type" value="Genomic_DNA"/>
</dbReference>
<evidence type="ECO:0000256" key="2">
    <source>
        <dbReference type="ARBA" id="ARBA00022741"/>
    </source>
</evidence>
<evidence type="ECO:0000256" key="3">
    <source>
        <dbReference type="ARBA" id="ARBA00023134"/>
    </source>
</evidence>
<dbReference type="GO" id="GO:0008017">
    <property type="term" value="F:microtubule binding"/>
    <property type="evidence" value="ECO:0007669"/>
    <property type="project" value="TreeGrafter"/>
</dbReference>
<dbReference type="STRING" id="55188.A0A2H5PZX3"/>
<feature type="domain" description="GED" evidence="8">
    <location>
        <begin position="563"/>
        <end position="655"/>
    </location>
</feature>
<comment type="caution">
    <text evidence="10">The sequence shown here is derived from an EMBL/GenBank/DDBJ whole genome shotgun (WGS) entry which is preliminary data.</text>
</comment>
<dbReference type="InterPro" id="IPR001401">
    <property type="entry name" value="Dynamin_GTPase"/>
</dbReference>
<dbReference type="FunFam" id="1.20.120.1240:FF:000009">
    <property type="entry name" value="Dynamin-related protein 1C"/>
    <property type="match status" value="1"/>
</dbReference>
<dbReference type="InterPro" id="IPR000375">
    <property type="entry name" value="Dynamin_stalk"/>
</dbReference>
<dbReference type="PANTHER" id="PTHR11566">
    <property type="entry name" value="DYNAMIN"/>
    <property type="match status" value="1"/>
</dbReference>
<dbReference type="SUPFAM" id="SSF52540">
    <property type="entry name" value="P-loop containing nucleoside triphosphate hydrolases"/>
    <property type="match status" value="1"/>
</dbReference>
<dbReference type="PANTHER" id="PTHR11566:SF151">
    <property type="entry name" value="PHRAGMOPLASTIN DRP1E"/>
    <property type="match status" value="1"/>
</dbReference>
<dbReference type="GO" id="GO:0051301">
    <property type="term" value="P:cell division"/>
    <property type="evidence" value="ECO:0007669"/>
    <property type="project" value="UniProtKB-KW"/>
</dbReference>
<dbReference type="AlphaFoldDB" id="A0A2H5PZX3"/>
<dbReference type="InterPro" id="IPR003130">
    <property type="entry name" value="GED"/>
</dbReference>
<keyword evidence="11" id="KW-1185">Reference proteome</keyword>
<evidence type="ECO:0000256" key="7">
    <source>
        <dbReference type="RuleBase" id="RU003932"/>
    </source>
</evidence>
<dbReference type="GO" id="GO:0009524">
    <property type="term" value="C:phragmoplast"/>
    <property type="evidence" value="ECO:0007669"/>
    <property type="project" value="UniProtKB-SubCell"/>
</dbReference>
<dbReference type="SMART" id="SM00302">
    <property type="entry name" value="GED"/>
    <property type="match status" value="1"/>
</dbReference>
<gene>
    <name evidence="10" type="ORF">CUMW_182980</name>
</gene>
<dbReference type="InterPro" id="IPR019762">
    <property type="entry name" value="Dynamin_GTPase_CS"/>
</dbReference>
<dbReference type="GO" id="GO:0003924">
    <property type="term" value="F:GTPase activity"/>
    <property type="evidence" value="ECO:0007669"/>
    <property type="project" value="InterPro"/>
</dbReference>
<dbReference type="Pfam" id="PF01031">
    <property type="entry name" value="Dynamin_M"/>
    <property type="match status" value="1"/>
</dbReference>
<organism evidence="10 11">
    <name type="scientific">Citrus unshiu</name>
    <name type="common">Satsuma mandarin</name>
    <name type="synonym">Citrus nobilis var. unshiu</name>
    <dbReference type="NCBI Taxonomy" id="55188"/>
    <lineage>
        <taxon>Eukaryota</taxon>
        <taxon>Viridiplantae</taxon>
        <taxon>Streptophyta</taxon>
        <taxon>Embryophyta</taxon>
        <taxon>Tracheophyta</taxon>
        <taxon>Spermatophyta</taxon>
        <taxon>Magnoliopsida</taxon>
        <taxon>eudicotyledons</taxon>
        <taxon>Gunneridae</taxon>
        <taxon>Pentapetalae</taxon>
        <taxon>rosids</taxon>
        <taxon>malvids</taxon>
        <taxon>Sapindales</taxon>
        <taxon>Rutaceae</taxon>
        <taxon>Aurantioideae</taxon>
        <taxon>Citrus</taxon>
    </lineage>
</organism>
<dbReference type="SMART" id="SM00053">
    <property type="entry name" value="DYNc"/>
    <property type="match status" value="1"/>
</dbReference>
<dbReference type="InterPro" id="IPR045063">
    <property type="entry name" value="Dynamin_N"/>
</dbReference>
<name>A0A2H5PZX3_CITUN</name>
<evidence type="ECO:0000259" key="8">
    <source>
        <dbReference type="PROSITE" id="PS51388"/>
    </source>
</evidence>
<keyword evidence="4" id="KW-0505">Motor protein</keyword>
<dbReference type="GO" id="GO:0005525">
    <property type="term" value="F:GTP binding"/>
    <property type="evidence" value="ECO:0007669"/>
    <property type="project" value="UniProtKB-KW"/>
</dbReference>
<dbReference type="Proteomes" id="UP000236630">
    <property type="component" value="Unassembled WGS sequence"/>
</dbReference>
<dbReference type="PROSITE" id="PS00410">
    <property type="entry name" value="G_DYNAMIN_1"/>
    <property type="match status" value="1"/>
</dbReference>
<dbReference type="Gene3D" id="3.40.50.300">
    <property type="entry name" value="P-loop containing nucleotide triphosphate hydrolases"/>
    <property type="match status" value="1"/>
</dbReference>
<proteinExistence type="inferred from homology"/>
<dbReference type="Gene3D" id="1.20.120.1240">
    <property type="entry name" value="Dynamin, middle domain"/>
    <property type="match status" value="1"/>
</dbReference>